<keyword evidence="2" id="KW-0378">Hydrolase</keyword>
<dbReference type="Proteomes" id="UP000298284">
    <property type="component" value="Unassembled WGS sequence"/>
</dbReference>
<dbReference type="Gene3D" id="3.20.20.370">
    <property type="entry name" value="Glycoside hydrolase/deacetylase"/>
    <property type="match status" value="1"/>
</dbReference>
<evidence type="ECO:0000313" key="4">
    <source>
        <dbReference type="EMBL" id="TGD82693.1"/>
    </source>
</evidence>
<keyword evidence="5" id="KW-1185">Reference proteome</keyword>
<gene>
    <name evidence="4" type="ORF">EU557_02610</name>
</gene>
<dbReference type="InterPro" id="IPR011330">
    <property type="entry name" value="Glyco_hydro/deAcase_b/a-brl"/>
</dbReference>
<dbReference type="Pfam" id="PF01522">
    <property type="entry name" value="Polysacc_deac_1"/>
    <property type="match status" value="1"/>
</dbReference>
<reference evidence="4 5" key="1">
    <citation type="submission" date="2019-04" db="EMBL/GenBank/DDBJ databases">
        <authorList>
            <person name="Feng G."/>
            <person name="Zhang J."/>
            <person name="Zhu H."/>
        </authorList>
    </citation>
    <scope>NUCLEOTIDE SEQUENCE [LARGE SCALE GENOMIC DNA]</scope>
    <source>
        <strain evidence="4 5">JCM 19491</strain>
    </source>
</reference>
<dbReference type="GO" id="GO:0046872">
    <property type="term" value="F:metal ion binding"/>
    <property type="evidence" value="ECO:0007669"/>
    <property type="project" value="UniProtKB-KW"/>
</dbReference>
<dbReference type="PROSITE" id="PS51677">
    <property type="entry name" value="NODB"/>
    <property type="match status" value="1"/>
</dbReference>
<accession>A0A4Z0MSB2</accession>
<evidence type="ECO:0000256" key="1">
    <source>
        <dbReference type="ARBA" id="ARBA00022723"/>
    </source>
</evidence>
<dbReference type="GO" id="GO:0016020">
    <property type="term" value="C:membrane"/>
    <property type="evidence" value="ECO:0007669"/>
    <property type="project" value="TreeGrafter"/>
</dbReference>
<name>A0A4Z0MSB2_9BACT</name>
<dbReference type="CDD" id="cd10917">
    <property type="entry name" value="CE4_NodB_like_6s_7s"/>
    <property type="match status" value="1"/>
</dbReference>
<sequence>MEKVAYLTIDDAPSSDFTAKLTFLQQQRIPAVFFCRGDLLAQQPEAAVRAVQLGYILGNHSYDHPSFSTISLAECQEQIRKTDAVLAAVYNRAGVPWQHKYFRFPYGDRGDLKLGHLLQGESARWKGSGPPSTRRWHRLAEQVRRFFPERVRQARTRGLAREAAIQHYLHALGYQFPPFLDITYSYLQAYQQEKDWPWTFDVLEWSLLQTPSWRGGHTLSSILARLEHPTPPDPRGPVPAAAYGLSFPGSAEIILLHDHAETSHAFYAVVERLLEQGIVFKACV</sequence>
<keyword evidence="1" id="KW-0479">Metal-binding</keyword>
<dbReference type="SUPFAM" id="SSF88713">
    <property type="entry name" value="Glycoside hydrolase/deacetylase"/>
    <property type="match status" value="1"/>
</dbReference>
<dbReference type="PANTHER" id="PTHR10587:SF133">
    <property type="entry name" value="CHITIN DEACETYLASE 1-RELATED"/>
    <property type="match status" value="1"/>
</dbReference>
<comment type="caution">
    <text evidence="4">The sequence shown here is derived from an EMBL/GenBank/DDBJ whole genome shotgun (WGS) entry which is preliminary data.</text>
</comment>
<dbReference type="OrthoDB" id="115239at2"/>
<dbReference type="EMBL" id="SRKZ01000001">
    <property type="protein sequence ID" value="TGD82693.1"/>
    <property type="molecule type" value="Genomic_DNA"/>
</dbReference>
<dbReference type="GO" id="GO:0016810">
    <property type="term" value="F:hydrolase activity, acting on carbon-nitrogen (but not peptide) bonds"/>
    <property type="evidence" value="ECO:0007669"/>
    <property type="project" value="InterPro"/>
</dbReference>
<evidence type="ECO:0000259" key="3">
    <source>
        <dbReference type="PROSITE" id="PS51677"/>
    </source>
</evidence>
<dbReference type="PANTHER" id="PTHR10587">
    <property type="entry name" value="GLYCOSYL TRANSFERASE-RELATED"/>
    <property type="match status" value="1"/>
</dbReference>
<dbReference type="AlphaFoldDB" id="A0A4Z0MSB2"/>
<evidence type="ECO:0000313" key="5">
    <source>
        <dbReference type="Proteomes" id="UP000298284"/>
    </source>
</evidence>
<evidence type="ECO:0000256" key="2">
    <source>
        <dbReference type="ARBA" id="ARBA00022801"/>
    </source>
</evidence>
<dbReference type="GO" id="GO:0005975">
    <property type="term" value="P:carbohydrate metabolic process"/>
    <property type="evidence" value="ECO:0007669"/>
    <property type="project" value="InterPro"/>
</dbReference>
<dbReference type="InterPro" id="IPR050248">
    <property type="entry name" value="Polysacc_deacetylase_ArnD"/>
</dbReference>
<dbReference type="RefSeq" id="WP_135528851.1">
    <property type="nucleotide sequence ID" value="NZ_SRKZ01000001.1"/>
</dbReference>
<protein>
    <submittedName>
        <fullName evidence="4">Polysaccharide deacetylase family protein</fullName>
    </submittedName>
</protein>
<dbReference type="InterPro" id="IPR002509">
    <property type="entry name" value="NODB_dom"/>
</dbReference>
<feature type="domain" description="NodB homology" evidence="3">
    <location>
        <begin position="3"/>
        <end position="108"/>
    </location>
</feature>
<organism evidence="4 5">
    <name type="scientific">Hymenobacter wooponensis</name>
    <dbReference type="NCBI Taxonomy" id="1525360"/>
    <lineage>
        <taxon>Bacteria</taxon>
        <taxon>Pseudomonadati</taxon>
        <taxon>Bacteroidota</taxon>
        <taxon>Cytophagia</taxon>
        <taxon>Cytophagales</taxon>
        <taxon>Hymenobacteraceae</taxon>
        <taxon>Hymenobacter</taxon>
    </lineage>
</organism>
<proteinExistence type="predicted"/>